<keyword evidence="1" id="KW-0175">Coiled coil</keyword>
<feature type="coiled-coil region" evidence="1">
    <location>
        <begin position="33"/>
        <end position="69"/>
    </location>
</feature>
<proteinExistence type="predicted"/>
<dbReference type="AlphaFoldDB" id="A0A1M4ZVV3"/>
<dbReference type="STRING" id="1121256.SAMN02746089_01500"/>
<reference evidence="2 3" key="1">
    <citation type="submission" date="2016-11" db="EMBL/GenBank/DDBJ databases">
        <authorList>
            <person name="Jaros S."/>
            <person name="Januszkiewicz K."/>
            <person name="Wedrychowicz H."/>
        </authorList>
    </citation>
    <scope>NUCLEOTIDE SEQUENCE [LARGE SCALE GENOMIC DNA]</scope>
    <source>
        <strain evidence="2 3">DSM 17918</strain>
    </source>
</reference>
<organism evidence="2 3">
    <name type="scientific">Caldanaerobius fijiensis DSM 17918</name>
    <dbReference type="NCBI Taxonomy" id="1121256"/>
    <lineage>
        <taxon>Bacteria</taxon>
        <taxon>Bacillati</taxon>
        <taxon>Bacillota</taxon>
        <taxon>Clostridia</taxon>
        <taxon>Thermoanaerobacterales</taxon>
        <taxon>Thermoanaerobacteraceae</taxon>
        <taxon>Caldanaerobius</taxon>
    </lineage>
</organism>
<evidence type="ECO:0000313" key="3">
    <source>
        <dbReference type="Proteomes" id="UP000184088"/>
    </source>
</evidence>
<dbReference type="EMBL" id="FQVH01000015">
    <property type="protein sequence ID" value="SHF22159.1"/>
    <property type="molecule type" value="Genomic_DNA"/>
</dbReference>
<evidence type="ECO:0000256" key="1">
    <source>
        <dbReference type="SAM" id="Coils"/>
    </source>
</evidence>
<sequence length="158" mass="18772">TELLHTSENKTYGSFKQMIEKYDKTVLPKLSNRSKLRALMRKYRKRLKKETSEEKKQRLREKISNINRMLQGRKALNRVLRSYEHAVKKEITLAVKFKCICCGYEDDADHVGAVNIRARAEDKEIGEIAERYRYNKKRRHEERGSHIISLYLLLTNIC</sequence>
<dbReference type="Proteomes" id="UP000184088">
    <property type="component" value="Unassembled WGS sequence"/>
</dbReference>
<keyword evidence="3" id="KW-1185">Reference proteome</keyword>
<gene>
    <name evidence="2" type="ORF">SAMN02746089_01500</name>
</gene>
<name>A0A1M4ZVV3_9THEO</name>
<protein>
    <submittedName>
        <fullName evidence="2">Uncharacterized protein</fullName>
    </submittedName>
</protein>
<evidence type="ECO:0000313" key="2">
    <source>
        <dbReference type="EMBL" id="SHF22159.1"/>
    </source>
</evidence>
<accession>A0A1M4ZVV3</accession>
<feature type="non-terminal residue" evidence="2">
    <location>
        <position position="1"/>
    </location>
</feature>